<evidence type="ECO:0000313" key="2">
    <source>
        <dbReference type="Proteomes" id="UP001060085"/>
    </source>
</evidence>
<dbReference type="Proteomes" id="UP001060085">
    <property type="component" value="Linkage Group LG03"/>
</dbReference>
<organism evidence="1 2">
    <name type="scientific">Catharanthus roseus</name>
    <name type="common">Madagascar periwinkle</name>
    <name type="synonym">Vinca rosea</name>
    <dbReference type="NCBI Taxonomy" id="4058"/>
    <lineage>
        <taxon>Eukaryota</taxon>
        <taxon>Viridiplantae</taxon>
        <taxon>Streptophyta</taxon>
        <taxon>Embryophyta</taxon>
        <taxon>Tracheophyta</taxon>
        <taxon>Spermatophyta</taxon>
        <taxon>Magnoliopsida</taxon>
        <taxon>eudicotyledons</taxon>
        <taxon>Gunneridae</taxon>
        <taxon>Pentapetalae</taxon>
        <taxon>asterids</taxon>
        <taxon>lamiids</taxon>
        <taxon>Gentianales</taxon>
        <taxon>Apocynaceae</taxon>
        <taxon>Rauvolfioideae</taxon>
        <taxon>Vinceae</taxon>
        <taxon>Catharanthinae</taxon>
        <taxon>Catharanthus</taxon>
    </lineage>
</organism>
<evidence type="ECO:0000313" key="1">
    <source>
        <dbReference type="EMBL" id="KAI5672398.1"/>
    </source>
</evidence>
<reference evidence="2" key="1">
    <citation type="journal article" date="2023" name="Nat. Plants">
        <title>Single-cell RNA sequencing provides a high-resolution roadmap for understanding the multicellular compartmentation of specialized metabolism.</title>
        <authorList>
            <person name="Sun S."/>
            <person name="Shen X."/>
            <person name="Li Y."/>
            <person name="Li Y."/>
            <person name="Wang S."/>
            <person name="Li R."/>
            <person name="Zhang H."/>
            <person name="Shen G."/>
            <person name="Guo B."/>
            <person name="Wei J."/>
            <person name="Xu J."/>
            <person name="St-Pierre B."/>
            <person name="Chen S."/>
            <person name="Sun C."/>
        </authorList>
    </citation>
    <scope>NUCLEOTIDE SEQUENCE [LARGE SCALE GENOMIC DNA]</scope>
</reference>
<gene>
    <name evidence="1" type="ORF">M9H77_12762</name>
</gene>
<accession>A0ACC0BII5</accession>
<name>A0ACC0BII5_CATRO</name>
<comment type="caution">
    <text evidence="1">The sequence shown here is derived from an EMBL/GenBank/DDBJ whole genome shotgun (WGS) entry which is preliminary data.</text>
</comment>
<sequence length="367" mass="42186">MYATVGLYGQSPEPQNEAIGTKFRHLVVDTSQTPYERSIKNNHTPISLVKIGYRLLGHLPGDRPTASMMRCPRKYRLGHALKVLCPFSNGSTLRVKNSSMSSEEALVHLPDRQNRFNLLYRSKESSIHGVEAWPMIRARMKKLKAFNRTEDNGFKSSSSNMEEDLRHVQKALEGLEDQLSCLAKGVEDLKREEEAILEQSNRRSLSGRPMHNNHWRYGKFSFHARSYKHNSYDIYEGNRLDSHNYGGHNYRRSYQTLGTTSRPLSNNNSKLPLLCGTFGPYDCGACEQKVELLFYSFCKKEAEKFQLVLKSLSYKVNLWWDCKCENRRRMGAESIKTWSLMKQSLINRFGVGNHEGQSQGQSKDKNS</sequence>
<protein>
    <submittedName>
        <fullName evidence="1">Uncharacterized protein</fullName>
    </submittedName>
</protein>
<keyword evidence="2" id="KW-1185">Reference proteome</keyword>
<dbReference type="EMBL" id="CM044703">
    <property type="protein sequence ID" value="KAI5672398.1"/>
    <property type="molecule type" value="Genomic_DNA"/>
</dbReference>
<proteinExistence type="predicted"/>